<proteinExistence type="predicted"/>
<feature type="region of interest" description="Disordered" evidence="1">
    <location>
        <begin position="49"/>
        <end position="85"/>
    </location>
</feature>
<protein>
    <submittedName>
        <fullName evidence="2">Uncharacterized protein</fullName>
    </submittedName>
</protein>
<dbReference type="Proteomes" id="UP000619244">
    <property type="component" value="Unassembled WGS sequence"/>
</dbReference>
<reference evidence="2" key="1">
    <citation type="journal article" date="2014" name="Int. J. Syst. Evol. Microbiol.">
        <title>Complete genome sequence of Corynebacterium casei LMG S-19264T (=DSM 44701T), isolated from a smear-ripened cheese.</title>
        <authorList>
            <consortium name="US DOE Joint Genome Institute (JGI-PGF)"/>
            <person name="Walter F."/>
            <person name="Albersmeier A."/>
            <person name="Kalinowski J."/>
            <person name="Ruckert C."/>
        </authorList>
    </citation>
    <scope>NUCLEOTIDE SEQUENCE</scope>
    <source>
        <strain evidence="2">JCM 4790</strain>
    </source>
</reference>
<evidence type="ECO:0000313" key="3">
    <source>
        <dbReference type="Proteomes" id="UP000619244"/>
    </source>
</evidence>
<dbReference type="AlphaFoldDB" id="A0A918U7Y7"/>
<keyword evidence="3" id="KW-1185">Reference proteome</keyword>
<comment type="caution">
    <text evidence="2">The sequence shown here is derived from an EMBL/GenBank/DDBJ whole genome shotgun (WGS) entry which is preliminary data.</text>
</comment>
<organism evidence="2 3">
    <name type="scientific">Streptomyces minutiscleroticus</name>
    <dbReference type="NCBI Taxonomy" id="68238"/>
    <lineage>
        <taxon>Bacteria</taxon>
        <taxon>Bacillati</taxon>
        <taxon>Actinomycetota</taxon>
        <taxon>Actinomycetes</taxon>
        <taxon>Kitasatosporales</taxon>
        <taxon>Streptomycetaceae</taxon>
        <taxon>Streptomyces</taxon>
    </lineage>
</organism>
<sequence length="85" mass="9510">MTGQPRPWRPEDFDDCCETCGAPPGQLCKPWCDTGYTAEDARREAVRRQETADRTATSLAARNAPDLCPPHRETEAPCPPTRHRS</sequence>
<dbReference type="EMBL" id="BMVU01000055">
    <property type="protein sequence ID" value="GGY05124.1"/>
    <property type="molecule type" value="Genomic_DNA"/>
</dbReference>
<accession>A0A918U7Y7</accession>
<reference evidence="2" key="2">
    <citation type="submission" date="2020-09" db="EMBL/GenBank/DDBJ databases">
        <authorList>
            <person name="Sun Q."/>
            <person name="Ohkuma M."/>
        </authorList>
    </citation>
    <scope>NUCLEOTIDE SEQUENCE</scope>
    <source>
        <strain evidence="2">JCM 4790</strain>
    </source>
</reference>
<gene>
    <name evidence="2" type="ORF">GCM10010358_68140</name>
</gene>
<name>A0A918U7Y7_9ACTN</name>
<evidence type="ECO:0000313" key="2">
    <source>
        <dbReference type="EMBL" id="GGY05124.1"/>
    </source>
</evidence>
<evidence type="ECO:0000256" key="1">
    <source>
        <dbReference type="SAM" id="MobiDB-lite"/>
    </source>
</evidence>